<reference evidence="1 2" key="1">
    <citation type="submission" date="2022-02" db="EMBL/GenBank/DDBJ databases">
        <title>Halomonas fukangensis sp. nov., a halophilic bacterium isolated from a bulk soil of Kalidium foliatum at Fukang.</title>
        <authorList>
            <person name="Huang Y."/>
        </authorList>
    </citation>
    <scope>NUCLEOTIDE SEQUENCE [LARGE SCALE GENOMIC DNA]</scope>
    <source>
        <strain evidence="1 2">EGI 63088</strain>
    </source>
</reference>
<organism evidence="1 2">
    <name type="scientific">Halomonas flagellata</name>
    <dbReference type="NCBI Taxonomy" id="2920385"/>
    <lineage>
        <taxon>Bacteria</taxon>
        <taxon>Pseudomonadati</taxon>
        <taxon>Pseudomonadota</taxon>
        <taxon>Gammaproteobacteria</taxon>
        <taxon>Oceanospirillales</taxon>
        <taxon>Halomonadaceae</taxon>
        <taxon>Halomonas</taxon>
    </lineage>
</organism>
<keyword evidence="2" id="KW-1185">Reference proteome</keyword>
<name>A0ABS9RYE9_9GAMM</name>
<gene>
    <name evidence="1" type="ORF">MKP05_17400</name>
</gene>
<dbReference type="RefSeq" id="WP_240569453.1">
    <property type="nucleotide sequence ID" value="NZ_JAKVPY010000025.1"/>
</dbReference>
<proteinExistence type="predicted"/>
<comment type="caution">
    <text evidence="1">The sequence shown here is derived from an EMBL/GenBank/DDBJ whole genome shotgun (WGS) entry which is preliminary data.</text>
</comment>
<dbReference type="EMBL" id="JAKVPY010000025">
    <property type="protein sequence ID" value="MCH4564876.1"/>
    <property type="molecule type" value="Genomic_DNA"/>
</dbReference>
<evidence type="ECO:0000313" key="1">
    <source>
        <dbReference type="EMBL" id="MCH4564876.1"/>
    </source>
</evidence>
<accession>A0ABS9RYE9</accession>
<dbReference type="Proteomes" id="UP001202117">
    <property type="component" value="Unassembled WGS sequence"/>
</dbReference>
<sequence>MNELPAPLAYGRHNQRLLAVARVEVILFDEPTSSLGPEWVEHRLRGGL</sequence>
<evidence type="ECO:0000313" key="2">
    <source>
        <dbReference type="Proteomes" id="UP001202117"/>
    </source>
</evidence>
<protein>
    <submittedName>
        <fullName evidence="1">Uncharacterized protein</fullName>
    </submittedName>
</protein>